<dbReference type="Pfam" id="PF11268">
    <property type="entry name" value="DUF3071"/>
    <property type="match status" value="1"/>
</dbReference>
<dbReference type="InterPro" id="IPR021421">
    <property type="entry name" value="DUF3071"/>
</dbReference>
<accession>A0A6J6FSN5</accession>
<name>A0A6J6FSN5_9ZZZZ</name>
<feature type="domain" description="DUF3071" evidence="2">
    <location>
        <begin position="1"/>
        <end position="156"/>
    </location>
</feature>
<evidence type="ECO:0000313" key="3">
    <source>
        <dbReference type="EMBL" id="CAB4587568.1"/>
    </source>
</evidence>
<evidence type="ECO:0000256" key="1">
    <source>
        <dbReference type="SAM" id="MobiDB-lite"/>
    </source>
</evidence>
<protein>
    <submittedName>
        <fullName evidence="3">Unannotated protein</fullName>
    </submittedName>
</protein>
<feature type="region of interest" description="Disordered" evidence="1">
    <location>
        <begin position="266"/>
        <end position="315"/>
    </location>
</feature>
<dbReference type="NCBIfam" id="NF040712">
    <property type="entry name" value="SepH"/>
    <property type="match status" value="1"/>
</dbReference>
<reference evidence="3" key="1">
    <citation type="submission" date="2020-05" db="EMBL/GenBank/DDBJ databases">
        <authorList>
            <person name="Chiriac C."/>
            <person name="Salcher M."/>
            <person name="Ghai R."/>
            <person name="Kavagutti S V."/>
        </authorList>
    </citation>
    <scope>NUCLEOTIDE SEQUENCE</scope>
</reference>
<dbReference type="AlphaFoldDB" id="A0A6J6FSN5"/>
<dbReference type="InterPro" id="IPR047682">
    <property type="entry name" value="SepH-like"/>
</dbReference>
<dbReference type="EMBL" id="CAEZUE010000026">
    <property type="protein sequence ID" value="CAB4587568.1"/>
    <property type="molecule type" value="Genomic_DNA"/>
</dbReference>
<evidence type="ECO:0000259" key="2">
    <source>
        <dbReference type="Pfam" id="PF11268"/>
    </source>
</evidence>
<sequence length="327" mass="35254">MEELSVIEVTPDSIIAVSKDGNRYSIPVDASVRSGISPKSARDGGHATPREIQTLLRSGLSAAEVASRVGQDIESVSRFEAPIVAELAFVLERALAVPVSTHGDDEPQTFGAAIASRIAAQGGSVGRWQAYRRDDEWVVGAEFHVGDVTEDATWAFDPRKLTLVPSNSAAVRVSKADAVDAALFPPLRVVAPTAPQRFDSGEFEAVPIAVVEPTPPVKTEAAEDTVGELLDDLQRRRGERAEAMSSHPSSGSIPVITPEMLEMPEAPEFPDEPLFVEPAPTRESDTDTASKDPEPFVDETPSQRHRRTRAAMPTWDEIVFGTRPDAD</sequence>
<organism evidence="3">
    <name type="scientific">freshwater metagenome</name>
    <dbReference type="NCBI Taxonomy" id="449393"/>
    <lineage>
        <taxon>unclassified sequences</taxon>
        <taxon>metagenomes</taxon>
        <taxon>ecological metagenomes</taxon>
    </lineage>
</organism>
<feature type="compositionally biased region" description="Basic and acidic residues" evidence="1">
    <location>
        <begin position="280"/>
        <end position="294"/>
    </location>
</feature>
<proteinExistence type="predicted"/>
<gene>
    <name evidence="3" type="ORF">UFOPK1788_00322</name>
</gene>